<feature type="transmembrane region" description="Helical" evidence="6">
    <location>
        <begin position="236"/>
        <end position="260"/>
    </location>
</feature>
<dbReference type="InterPro" id="IPR001851">
    <property type="entry name" value="ABC_transp_permease"/>
</dbReference>
<feature type="transmembrane region" description="Helical" evidence="6">
    <location>
        <begin position="272"/>
        <end position="298"/>
    </location>
</feature>
<dbReference type="PANTHER" id="PTHR47089:SF1">
    <property type="entry name" value="GUANOSINE ABC TRANSPORTER PERMEASE PROTEIN NUPP"/>
    <property type="match status" value="1"/>
</dbReference>
<comment type="subcellular location">
    <subcellularLocation>
        <location evidence="1">Cell membrane</location>
        <topology evidence="1">Multi-pass membrane protein</topology>
    </subcellularLocation>
</comment>
<accession>A0A3P3XSK5</accession>
<feature type="transmembrane region" description="Helical" evidence="6">
    <location>
        <begin position="318"/>
        <end position="335"/>
    </location>
</feature>
<evidence type="ECO:0000256" key="2">
    <source>
        <dbReference type="ARBA" id="ARBA00022475"/>
    </source>
</evidence>
<feature type="transmembrane region" description="Helical" evidence="6">
    <location>
        <begin position="191"/>
        <end position="208"/>
    </location>
</feature>
<organism evidence="7">
    <name type="scientific">uncultured spirochete</name>
    <dbReference type="NCBI Taxonomy" id="156406"/>
    <lineage>
        <taxon>Bacteria</taxon>
        <taxon>Pseudomonadati</taxon>
        <taxon>Spirochaetota</taxon>
        <taxon>Spirochaetia</taxon>
        <taxon>Spirochaetales</taxon>
        <taxon>environmental samples</taxon>
    </lineage>
</organism>
<feature type="transmembrane region" description="Helical" evidence="6">
    <location>
        <begin position="12"/>
        <end position="31"/>
    </location>
</feature>
<keyword evidence="3 6" id="KW-0812">Transmembrane</keyword>
<keyword evidence="5 6" id="KW-0472">Membrane</keyword>
<sequence length="345" mass="36122">MPAERELHSPARVMLAVGVSIALSAVVLALFSKDFGSALEQFFLEPFSNRYFLGNYLADAVPLMIAGLGVLIAFRSKNFNLGGEGQLYASALAAGVLALLLPAGTAPFAVWFLAALTGVLTGAAIGALSGLLKAVRHVSEMISSFLISAIVINISDFLITGPFQDPASNFQTTRQIAPQFLLPRILAPSKLDISIGLALVLIVAFMIVDKRTKIGFELKICGENEEFARYCGIPVAAYQIAAMAISGGMYGLAGALLVIGPQGRVMRGFSSGLGWSAISVALLAQGSGAGIVPAALFIAFLGTGSDHVMIGSGVPSEIISILQAAAMFFITARSLPRIWKKRGQS</sequence>
<protein>
    <submittedName>
        <fullName evidence="7">Putative Glucose ABC transporter permease protein TsgB13</fullName>
    </submittedName>
</protein>
<keyword evidence="2" id="KW-1003">Cell membrane</keyword>
<dbReference type="CDD" id="cd06580">
    <property type="entry name" value="TM_PBP1_transp_TpRbsC_like"/>
    <property type="match status" value="1"/>
</dbReference>
<evidence type="ECO:0000256" key="6">
    <source>
        <dbReference type="SAM" id="Phobius"/>
    </source>
</evidence>
<feature type="transmembrane region" description="Helical" evidence="6">
    <location>
        <begin position="109"/>
        <end position="132"/>
    </location>
</feature>
<feature type="transmembrane region" description="Helical" evidence="6">
    <location>
        <begin position="51"/>
        <end position="74"/>
    </location>
</feature>
<feature type="transmembrane region" description="Helical" evidence="6">
    <location>
        <begin position="86"/>
        <end position="103"/>
    </location>
</feature>
<evidence type="ECO:0000313" key="7">
    <source>
        <dbReference type="EMBL" id="SLM19286.1"/>
    </source>
</evidence>
<dbReference type="AlphaFoldDB" id="A0A3P3XSK5"/>
<evidence type="ECO:0000256" key="5">
    <source>
        <dbReference type="ARBA" id="ARBA00023136"/>
    </source>
</evidence>
<dbReference type="PANTHER" id="PTHR47089">
    <property type="entry name" value="ABC TRANSPORTER, PERMEASE PROTEIN"/>
    <property type="match status" value="1"/>
</dbReference>
<dbReference type="GO" id="GO:0022857">
    <property type="term" value="F:transmembrane transporter activity"/>
    <property type="evidence" value="ECO:0007669"/>
    <property type="project" value="InterPro"/>
</dbReference>
<reference evidence="7" key="1">
    <citation type="submission" date="2017-02" db="EMBL/GenBank/DDBJ databases">
        <authorList>
            <person name="Regsiter A."/>
            <person name="William W."/>
        </authorList>
    </citation>
    <scope>NUCLEOTIDE SEQUENCE</scope>
    <source>
        <strain evidence="7">BdmA 4</strain>
    </source>
</reference>
<dbReference type="EMBL" id="FWDO01000005">
    <property type="protein sequence ID" value="SLM19286.1"/>
    <property type="molecule type" value="Genomic_DNA"/>
</dbReference>
<gene>
    <name evidence="7" type="ORF">SPIRO4BDMA_50801</name>
</gene>
<evidence type="ECO:0000256" key="3">
    <source>
        <dbReference type="ARBA" id="ARBA00022692"/>
    </source>
</evidence>
<evidence type="ECO:0000256" key="4">
    <source>
        <dbReference type="ARBA" id="ARBA00022989"/>
    </source>
</evidence>
<evidence type="ECO:0000256" key="1">
    <source>
        <dbReference type="ARBA" id="ARBA00004651"/>
    </source>
</evidence>
<dbReference type="GO" id="GO:0005886">
    <property type="term" value="C:plasma membrane"/>
    <property type="evidence" value="ECO:0007669"/>
    <property type="project" value="UniProtKB-SubCell"/>
</dbReference>
<dbReference type="Pfam" id="PF02653">
    <property type="entry name" value="BPD_transp_2"/>
    <property type="match status" value="1"/>
</dbReference>
<name>A0A3P3XSK5_9SPIR</name>
<keyword evidence="4 6" id="KW-1133">Transmembrane helix</keyword>
<proteinExistence type="predicted"/>